<reference evidence="2 3" key="1">
    <citation type="submission" date="2018-03" db="EMBL/GenBank/DDBJ databases">
        <title>Genomic Encyclopedia of Type Strains, Phase III (KMG-III): the genomes of soil and plant-associated and newly described type strains.</title>
        <authorList>
            <person name="Whitman W."/>
        </authorList>
    </citation>
    <scope>NUCLEOTIDE SEQUENCE [LARGE SCALE GENOMIC DNA]</scope>
    <source>
        <strain evidence="2 3">CGMCC 4.7125</strain>
    </source>
</reference>
<accession>A0A2T0LMY0</accession>
<sequence>MRSSDALARPPEWPARDPARYRSAIVFVTAIGALCVAAGIGFVAVGLASALGYALLLGVLFFLTAAYGLVTKVRRAPRPDDVAITEYEGRPATEIRYSGPAFLVLGALVGCLAALCTLAAVDFATAGDEVPAAPVAAVLCGLGAGFFLSFFVFVAIGRLSRGRLVLAPQGIHQRGRAFTSFLPWEAFAGVKAADNGTPEALVIAYANAPWDRRQLGGVWKLDKLPPVPMIEIDTTNFAVDPVVLYHLVRFYVENPEARAELGTETSLQRVRTAAFG</sequence>
<keyword evidence="1" id="KW-1133">Transmembrane helix</keyword>
<feature type="transmembrane region" description="Helical" evidence="1">
    <location>
        <begin position="100"/>
        <end position="121"/>
    </location>
</feature>
<keyword evidence="1" id="KW-0472">Membrane</keyword>
<name>A0A2T0LMY0_9PSEU</name>
<protein>
    <submittedName>
        <fullName evidence="2">Uncharacterized protein</fullName>
    </submittedName>
</protein>
<evidence type="ECO:0000313" key="2">
    <source>
        <dbReference type="EMBL" id="PRX44543.1"/>
    </source>
</evidence>
<dbReference type="EMBL" id="PVNH01000011">
    <property type="protein sequence ID" value="PRX44543.1"/>
    <property type="molecule type" value="Genomic_DNA"/>
</dbReference>
<dbReference type="AlphaFoldDB" id="A0A2T0LMY0"/>
<evidence type="ECO:0000256" key="1">
    <source>
        <dbReference type="SAM" id="Phobius"/>
    </source>
</evidence>
<proteinExistence type="predicted"/>
<comment type="caution">
    <text evidence="2">The sequence shown here is derived from an EMBL/GenBank/DDBJ whole genome shotgun (WGS) entry which is preliminary data.</text>
</comment>
<organism evidence="2 3">
    <name type="scientific">Prauserella shujinwangii</name>
    <dbReference type="NCBI Taxonomy" id="1453103"/>
    <lineage>
        <taxon>Bacteria</taxon>
        <taxon>Bacillati</taxon>
        <taxon>Actinomycetota</taxon>
        <taxon>Actinomycetes</taxon>
        <taxon>Pseudonocardiales</taxon>
        <taxon>Pseudonocardiaceae</taxon>
        <taxon>Prauserella</taxon>
    </lineage>
</organism>
<keyword evidence="3" id="KW-1185">Reference proteome</keyword>
<feature type="transmembrane region" description="Helical" evidence="1">
    <location>
        <begin position="50"/>
        <end position="70"/>
    </location>
</feature>
<evidence type="ECO:0000313" key="3">
    <source>
        <dbReference type="Proteomes" id="UP000238362"/>
    </source>
</evidence>
<keyword evidence="1" id="KW-0812">Transmembrane</keyword>
<feature type="transmembrane region" description="Helical" evidence="1">
    <location>
        <begin position="133"/>
        <end position="156"/>
    </location>
</feature>
<dbReference type="OrthoDB" id="3627672at2"/>
<feature type="transmembrane region" description="Helical" evidence="1">
    <location>
        <begin position="21"/>
        <end position="44"/>
    </location>
</feature>
<dbReference type="RefSeq" id="WP_146147556.1">
    <property type="nucleotide sequence ID" value="NZ_PVNH01000011.1"/>
</dbReference>
<dbReference type="Proteomes" id="UP000238362">
    <property type="component" value="Unassembled WGS sequence"/>
</dbReference>
<gene>
    <name evidence="2" type="ORF">B0I33_11152</name>
</gene>